<feature type="domain" description="E3 ubiquitin-protein ligase TRIP12-like TPR repeats" evidence="1">
    <location>
        <begin position="2"/>
        <end position="68"/>
    </location>
</feature>
<keyword evidence="3" id="KW-1185">Reference proteome</keyword>
<organism evidence="2 3">
    <name type="scientific">Zingiber officinale</name>
    <name type="common">Ginger</name>
    <name type="synonym">Amomum zingiber</name>
    <dbReference type="NCBI Taxonomy" id="94328"/>
    <lineage>
        <taxon>Eukaryota</taxon>
        <taxon>Viridiplantae</taxon>
        <taxon>Streptophyta</taxon>
        <taxon>Embryophyta</taxon>
        <taxon>Tracheophyta</taxon>
        <taxon>Spermatophyta</taxon>
        <taxon>Magnoliopsida</taxon>
        <taxon>Liliopsida</taxon>
        <taxon>Zingiberales</taxon>
        <taxon>Zingiberaceae</taxon>
        <taxon>Zingiber</taxon>
    </lineage>
</organism>
<proteinExistence type="predicted"/>
<accession>A0A8J5GDB6</accession>
<gene>
    <name evidence="2" type="ORF">ZIOFF_036040</name>
</gene>
<dbReference type="Proteomes" id="UP000734854">
    <property type="component" value="Unassembled WGS sequence"/>
</dbReference>
<reference evidence="2 3" key="1">
    <citation type="submission" date="2020-08" db="EMBL/GenBank/DDBJ databases">
        <title>Plant Genome Project.</title>
        <authorList>
            <person name="Zhang R.-G."/>
        </authorList>
    </citation>
    <scope>NUCLEOTIDE SEQUENCE [LARGE SCALE GENOMIC DNA]</scope>
    <source>
        <tissue evidence="2">Rhizome</tissue>
    </source>
</reference>
<dbReference type="PANTHER" id="PTHR31286:SF179">
    <property type="entry name" value="RNASE H TYPE-1 DOMAIN-CONTAINING PROTEIN"/>
    <property type="match status" value="1"/>
</dbReference>
<dbReference type="EMBL" id="JACMSC010000010">
    <property type="protein sequence ID" value="KAG6503716.1"/>
    <property type="molecule type" value="Genomic_DNA"/>
</dbReference>
<dbReference type="InterPro" id="IPR057948">
    <property type="entry name" value="TPR_TRIP12_N"/>
</dbReference>
<dbReference type="AlphaFoldDB" id="A0A8J5GDB6"/>
<evidence type="ECO:0000313" key="3">
    <source>
        <dbReference type="Proteomes" id="UP000734854"/>
    </source>
</evidence>
<comment type="caution">
    <text evidence="2">The sequence shown here is derived from an EMBL/GenBank/DDBJ whole genome shotgun (WGS) entry which is preliminary data.</text>
</comment>
<evidence type="ECO:0000259" key="1">
    <source>
        <dbReference type="Pfam" id="PF25579"/>
    </source>
</evidence>
<dbReference type="Pfam" id="PF25579">
    <property type="entry name" value="TPR_TRIP12_N"/>
    <property type="match status" value="1"/>
</dbReference>
<protein>
    <recommendedName>
        <fullName evidence="1">E3 ubiquitin-protein ligase TRIP12-like TPR repeats domain-containing protein</fullName>
    </recommendedName>
</protein>
<dbReference type="PANTHER" id="PTHR31286">
    <property type="entry name" value="GLYCINE-RICH CELL WALL STRUCTURAL PROTEIN 1.8-LIKE"/>
    <property type="match status" value="1"/>
</dbReference>
<evidence type="ECO:0000313" key="2">
    <source>
        <dbReference type="EMBL" id="KAG6503716.1"/>
    </source>
</evidence>
<dbReference type="InterPro" id="IPR040256">
    <property type="entry name" value="At4g02000-like"/>
</dbReference>
<sequence>MGRLHKVLVGLADDGLEGSAQLSALTELCEVLSFCMEDAMEYFPVESTVPPPLVKLVGHENDIMIILLKKLQNALSSLDNFPVIRSQEQLLPTETSTLQISGMKAAPEMTTATSPSIEAKKKFVAQETLSLLSKASYAEALKPASLRAAKKSFDEVAEDYKRATTYNNKLAIFYTEEKVSGMSNAFCFALIGKFSGSRPNEATIIQSFANLGLSSFYNIRFLRFGYFTYEVKSSVVPIGIQLLDPPIHMFCKKGLFAAANIVGRSLKVDEAIADGSRLTMARVCVEIDLLKPKIEDFWIGIGEDRRLQKVIYERQPKYCLHCQHLGHSVEECYGNGYHPNLAWGVGKQNSATVGEDPMDLKDKHLEGIPREGVEAHPGVSQVVSLIARVGKQVWIPREKSVLALEVGSVEGFAVENSFQILENLEENVLDLHNLDIRDREEELIVNQKMIHEEVGVHVSYGTKAFRRKGVAMAEISRKIRSDASSEEEEDVSKSFVEMEDLDLDNLVIKKGSSSLNDESGGGAVRQGLDWDPGIHNMMTRHKTQMFMHRKISSQLLPSSIFISVVYAKCNSGERRILWERLLDVKPIDDVCWLVGGDFSVLSNNQMVFY</sequence>
<name>A0A8J5GDB6_ZINOF</name>